<organism evidence="1 2">
    <name type="scientific">Dreissena polymorpha</name>
    <name type="common">Zebra mussel</name>
    <name type="synonym">Mytilus polymorpha</name>
    <dbReference type="NCBI Taxonomy" id="45954"/>
    <lineage>
        <taxon>Eukaryota</taxon>
        <taxon>Metazoa</taxon>
        <taxon>Spiralia</taxon>
        <taxon>Lophotrochozoa</taxon>
        <taxon>Mollusca</taxon>
        <taxon>Bivalvia</taxon>
        <taxon>Autobranchia</taxon>
        <taxon>Heteroconchia</taxon>
        <taxon>Euheterodonta</taxon>
        <taxon>Imparidentia</taxon>
        <taxon>Neoheterodontei</taxon>
        <taxon>Myida</taxon>
        <taxon>Dreissenoidea</taxon>
        <taxon>Dreissenidae</taxon>
        <taxon>Dreissena</taxon>
    </lineage>
</organism>
<dbReference type="AlphaFoldDB" id="A0A9D4JVF3"/>
<proteinExistence type="predicted"/>
<accession>A0A9D4JVF3</accession>
<sequence>MLCCWCSISDKSLVCCWCYHKYMLAMRLEETPFLCFMPCSAFDFRVKVRTQFALMVSAGKRIDTSFRHAENGN</sequence>
<evidence type="ECO:0000313" key="2">
    <source>
        <dbReference type="Proteomes" id="UP000828390"/>
    </source>
</evidence>
<evidence type="ECO:0000313" key="1">
    <source>
        <dbReference type="EMBL" id="KAH3821752.1"/>
    </source>
</evidence>
<gene>
    <name evidence="1" type="ORF">DPMN_123519</name>
</gene>
<name>A0A9D4JVF3_DREPO</name>
<dbReference type="EMBL" id="JAIWYP010000005">
    <property type="protein sequence ID" value="KAH3821752.1"/>
    <property type="molecule type" value="Genomic_DNA"/>
</dbReference>
<reference evidence="1" key="1">
    <citation type="journal article" date="2019" name="bioRxiv">
        <title>The Genome of the Zebra Mussel, Dreissena polymorpha: A Resource for Invasive Species Research.</title>
        <authorList>
            <person name="McCartney M.A."/>
            <person name="Auch B."/>
            <person name="Kono T."/>
            <person name="Mallez S."/>
            <person name="Zhang Y."/>
            <person name="Obille A."/>
            <person name="Becker A."/>
            <person name="Abrahante J.E."/>
            <person name="Garbe J."/>
            <person name="Badalamenti J.P."/>
            <person name="Herman A."/>
            <person name="Mangelson H."/>
            <person name="Liachko I."/>
            <person name="Sullivan S."/>
            <person name="Sone E.D."/>
            <person name="Koren S."/>
            <person name="Silverstein K.A.T."/>
            <person name="Beckman K.B."/>
            <person name="Gohl D.M."/>
        </authorList>
    </citation>
    <scope>NUCLEOTIDE SEQUENCE</scope>
    <source>
        <strain evidence="1">Duluth1</strain>
        <tissue evidence="1">Whole animal</tissue>
    </source>
</reference>
<comment type="caution">
    <text evidence="1">The sequence shown here is derived from an EMBL/GenBank/DDBJ whole genome shotgun (WGS) entry which is preliminary data.</text>
</comment>
<protein>
    <submittedName>
        <fullName evidence="1">Uncharacterized protein</fullName>
    </submittedName>
</protein>
<keyword evidence="2" id="KW-1185">Reference proteome</keyword>
<dbReference type="Proteomes" id="UP000828390">
    <property type="component" value="Unassembled WGS sequence"/>
</dbReference>
<reference evidence="1" key="2">
    <citation type="submission" date="2020-11" db="EMBL/GenBank/DDBJ databases">
        <authorList>
            <person name="McCartney M.A."/>
            <person name="Auch B."/>
            <person name="Kono T."/>
            <person name="Mallez S."/>
            <person name="Becker A."/>
            <person name="Gohl D.M."/>
            <person name="Silverstein K.A.T."/>
            <person name="Koren S."/>
            <person name="Bechman K.B."/>
            <person name="Herman A."/>
            <person name="Abrahante J.E."/>
            <person name="Garbe J."/>
        </authorList>
    </citation>
    <scope>NUCLEOTIDE SEQUENCE</scope>
    <source>
        <strain evidence="1">Duluth1</strain>
        <tissue evidence="1">Whole animal</tissue>
    </source>
</reference>